<dbReference type="PANTHER" id="PTHR38340">
    <property type="entry name" value="S-LAYER PROTEIN"/>
    <property type="match status" value="1"/>
</dbReference>
<comment type="caution">
    <text evidence="9">The sequence shown here is derived from an EMBL/GenBank/DDBJ whole genome shotgun (WGS) entry which is preliminary data.</text>
</comment>
<name>A0A4R5V8B3_9RHOB</name>
<organism evidence="9 10">
    <name type="scientific">Antarcticimicrobium luteum</name>
    <dbReference type="NCBI Taxonomy" id="2547397"/>
    <lineage>
        <taxon>Bacteria</taxon>
        <taxon>Pseudomonadati</taxon>
        <taxon>Pseudomonadota</taxon>
        <taxon>Alphaproteobacteria</taxon>
        <taxon>Rhodobacterales</taxon>
        <taxon>Paracoccaceae</taxon>
        <taxon>Antarcticimicrobium</taxon>
    </lineage>
</organism>
<dbReference type="PANTHER" id="PTHR38340:SF1">
    <property type="entry name" value="S-LAYER PROTEIN"/>
    <property type="match status" value="1"/>
</dbReference>
<keyword evidence="6" id="KW-0843">Virulence</keyword>
<dbReference type="InterPro" id="IPR018511">
    <property type="entry name" value="Hemolysin-typ_Ca-bd_CS"/>
</dbReference>
<comment type="subcellular location">
    <subcellularLocation>
        <location evidence="1">Membrane</location>
    </subcellularLocation>
    <subcellularLocation>
        <location evidence="2">Secreted</location>
    </subcellularLocation>
</comment>
<evidence type="ECO:0000256" key="7">
    <source>
        <dbReference type="ARBA" id="ARBA00023136"/>
    </source>
</evidence>
<dbReference type="Pfam" id="PF00353">
    <property type="entry name" value="HemolysinCabind"/>
    <property type="match status" value="17"/>
</dbReference>
<dbReference type="Gene3D" id="2.150.10.10">
    <property type="entry name" value="Serralysin-like metalloprotease, C-terminal"/>
    <property type="match status" value="8"/>
</dbReference>
<dbReference type="OrthoDB" id="9342475at2"/>
<evidence type="ECO:0000256" key="3">
    <source>
        <dbReference type="ARBA" id="ARBA00022525"/>
    </source>
</evidence>
<evidence type="ECO:0000256" key="1">
    <source>
        <dbReference type="ARBA" id="ARBA00004370"/>
    </source>
</evidence>
<evidence type="ECO:0000256" key="4">
    <source>
        <dbReference type="ARBA" id="ARBA00022656"/>
    </source>
</evidence>
<evidence type="ECO:0000256" key="8">
    <source>
        <dbReference type="SAM" id="MobiDB-lite"/>
    </source>
</evidence>
<dbReference type="InterPro" id="IPR003995">
    <property type="entry name" value="RTX_toxin_determinant-A"/>
</dbReference>
<dbReference type="EMBL" id="SMUV01000064">
    <property type="protein sequence ID" value="TDK48121.1"/>
    <property type="molecule type" value="Genomic_DNA"/>
</dbReference>
<evidence type="ECO:0000256" key="5">
    <source>
        <dbReference type="ARBA" id="ARBA00022737"/>
    </source>
</evidence>
<keyword evidence="4" id="KW-0800">Toxin</keyword>
<dbReference type="GO" id="GO:0016020">
    <property type="term" value="C:membrane"/>
    <property type="evidence" value="ECO:0007669"/>
    <property type="project" value="UniProtKB-SubCell"/>
</dbReference>
<dbReference type="GO" id="GO:0090729">
    <property type="term" value="F:toxin activity"/>
    <property type="evidence" value="ECO:0007669"/>
    <property type="project" value="UniProtKB-KW"/>
</dbReference>
<keyword evidence="7" id="KW-0472">Membrane</keyword>
<dbReference type="InterPro" id="IPR050557">
    <property type="entry name" value="RTX_toxin/Mannuronan_C5-epim"/>
</dbReference>
<dbReference type="GO" id="GO:0005509">
    <property type="term" value="F:calcium ion binding"/>
    <property type="evidence" value="ECO:0007669"/>
    <property type="project" value="InterPro"/>
</dbReference>
<keyword evidence="10" id="KW-1185">Reference proteome</keyword>
<dbReference type="InterPro" id="IPR011049">
    <property type="entry name" value="Serralysin-like_metalloprot_C"/>
</dbReference>
<keyword evidence="5" id="KW-0677">Repeat</keyword>
<keyword evidence="3" id="KW-0964">Secreted</keyword>
<feature type="region of interest" description="Disordered" evidence="8">
    <location>
        <begin position="1487"/>
        <end position="1529"/>
    </location>
</feature>
<proteinExistence type="predicted"/>
<evidence type="ECO:0000256" key="2">
    <source>
        <dbReference type="ARBA" id="ARBA00004613"/>
    </source>
</evidence>
<accession>A0A4R5V8B3</accession>
<feature type="compositionally biased region" description="Gly residues" evidence="8">
    <location>
        <begin position="1434"/>
        <end position="1453"/>
    </location>
</feature>
<dbReference type="GO" id="GO:0005576">
    <property type="term" value="C:extracellular region"/>
    <property type="evidence" value="ECO:0007669"/>
    <property type="project" value="UniProtKB-SubCell"/>
</dbReference>
<dbReference type="PRINTS" id="PR01488">
    <property type="entry name" value="RTXTOXINA"/>
</dbReference>
<dbReference type="PRINTS" id="PR00313">
    <property type="entry name" value="CABNDNGRPT"/>
</dbReference>
<dbReference type="PROSITE" id="PS00330">
    <property type="entry name" value="HEMOLYSIN_CALCIUM"/>
    <property type="match status" value="9"/>
</dbReference>
<dbReference type="SUPFAM" id="SSF51120">
    <property type="entry name" value="beta-Roll"/>
    <property type="match status" value="6"/>
</dbReference>
<dbReference type="Proteomes" id="UP000295301">
    <property type="component" value="Unassembled WGS sequence"/>
</dbReference>
<reference evidence="9 10" key="1">
    <citation type="submission" date="2019-03" db="EMBL/GenBank/DDBJ databases">
        <title>Ruegeria lutea sp. nov., a novel strain, isolated from marine sediment, the Masan Bay, South Korea.</title>
        <authorList>
            <person name="Kim J."/>
            <person name="Kim D.-Y."/>
            <person name="Lee S.-S."/>
        </authorList>
    </citation>
    <scope>NUCLEOTIDE SEQUENCE [LARGE SCALE GENOMIC DNA]</scope>
    <source>
        <strain evidence="9 10">318-1</strain>
    </source>
</reference>
<feature type="compositionally biased region" description="Gly residues" evidence="8">
    <location>
        <begin position="1514"/>
        <end position="1529"/>
    </location>
</feature>
<evidence type="ECO:0008006" key="11">
    <source>
        <dbReference type="Google" id="ProtNLM"/>
    </source>
</evidence>
<dbReference type="InterPro" id="IPR001343">
    <property type="entry name" value="Hemolysn_Ca-bd"/>
</dbReference>
<evidence type="ECO:0000313" key="9">
    <source>
        <dbReference type="EMBL" id="TDK48121.1"/>
    </source>
</evidence>
<gene>
    <name evidence="9" type="ORF">E1832_10715</name>
</gene>
<protein>
    <recommendedName>
        <fullName evidence="11">Ca2+-binding protein, RTX toxin-related</fullName>
    </recommendedName>
</protein>
<evidence type="ECO:0000313" key="10">
    <source>
        <dbReference type="Proteomes" id="UP000295301"/>
    </source>
</evidence>
<feature type="region of interest" description="Disordered" evidence="8">
    <location>
        <begin position="1434"/>
        <end position="1464"/>
    </location>
</feature>
<evidence type="ECO:0000256" key="6">
    <source>
        <dbReference type="ARBA" id="ARBA00023026"/>
    </source>
</evidence>
<sequence>MLSMPASPQLDLLETELAEFSGHLNDTADVVDDVSDVLGYTRKILSVPQKIHKAADKLHDIAEAGGTMAKVFAKIGILKPIALPFKTVLFSVSDAVEKIEIKAKALEIQFKPYVEALKKAETKLDKLKYGLEVESVAIDRLSDRVGDVNETLDDAQTFAKSDIPNATLKNTINAVFPVVDTAARTANTALVPINDTMTDIETATAELKALLDLPDFQDLIEFSEGLSEIEDALEFLQEPLSAIMDAAGPVLDALGSIFGFILKPLEFVLEAVLEATGIQGLIDKAADAVVSLLPDVGILDDIGKALTDALETKFSDILDTKITNPIDNILETLTVGPFLPSLLGGPTSGDDVLLGDPKETIGRTVDAGAGDDFIMGGAYDDTLDGGAGTDVLIGGRGDDTLIGGDGPGRDVVVYSGYIADYAIVSVLDSAGDPTGVWKITDYSSDGGRSAGRDTLIGVEDITFADGTVPIGDIAGFLRTRSGPGDYAYISSTYSNVYELDGTRLFSSNGIDWMFGGTGWDVMLGGRGNDQISSVRNDLETEDTQKRLGDDLFGEEDNDTFLVDTYSAFWDNIFGGTGEDRVSYAEVYSGVKVFLGDAYSSEDQLYQLTSSSFDVEYLGGRINPRDASMRVGVIREVEHITGSDHDDHFWGSAKANTIDGGDGNDQIRGLGGDDVLFGGEGDDVLNGDRGDDVLHGGGGSNQFIGSLGDDTFYGSDTGGFQKAIYGLAPTIDLRFVRIGLDDFETTGHTGENLDLPGYVLVYNSKTPGKNYVTKYQADGTYIGQDEVFGMDVIVGTEGDDLIYSANGHSQKIYGGGGDDHLIGGSGDPTRTTYSSGSTFYAGEGDDILETSNAAEIMMGEAGNDTLSVLGSNGLGGDNIFGDDNRSAPLEGIDTVDFSRSDFSWHVVLNTYSGHGDAYGKFPLSAVQVYDPDYLQRVPDPNLPTPGGKGRIGEFEVFKGSEYRDVFYVGSPDSAITVYGNGGDDVIFGGQVKGDILYGGDGNDILGTRARGNGGVYDADVVTQLFGENGYDKFIAGVVRETFSGGSGIDGLSYEYSDGGVTANLRTGEASGGDGRGDTFSGIENLTGSAAGDSLTGDDGANVLIGWDGDDTLDGGDGSDVLYGNDGDDTLLGGDGNDTLHGGLGADVMKGGAGIDTASYKLFQLHPKGGAEQLIELGTGVDANLATGKAGEDTLEGIENLTGSHWDDTLTGDDGGNALVGGDGDDILRGGGGDDVLLGGEGDDDLNGDGGDDWFAGGAGRNRIDGGAGRDILDYSILSYGITVHMAGVRSRKGETTGKTESSVGLDWAVWTDSLTEIDDPLGRPGDKIQTGTTEARYTYQVLDRGTDDPSDDLYRKEDPITPDRLFRLEPVFARSHDDVAEVRYLPDDLLREQEFSVITRYEAATDVFDGIEIIAGSTGNDTIFGNGEATEFYGNGGNDRISGGGGGDTLNGGAGKDRLLGQGGGDTLLGGGGNDRLSGGGGDDILSGGAGKDVLRGQSGSDTLLGGGGKDRLSGSGGSDVLKGGGGNDVLEGGGGDDVLIGQKGDDRFVFAKGGGADKVRDFRDDADTLEINGLGTLDEILALGTEVKGDVVFDFGGGDVLTVLKVTLDQLSGDILV</sequence>